<sequence length="214" mass="22986">STDGGDTRCFSQLLILEELMHRLEYDHGRPVRPCEFFHSITGVGAAGAIAVFLGVLGMTVAEATGAFIGICERVFGVEACNDKLRSERLGLEIKDVLEKLGVPSTTRLAGDIERSVGCRVSICYSSASIAGCRMFRNYQSKRSSYNPTIVEAVIACWATPGLFSSIFIGNGPQQEEIISAVNGFNNPTLQAVQEARELYGDNRALSALLSLGSG</sequence>
<keyword evidence="2" id="KW-0443">Lipid metabolism</keyword>
<dbReference type="OrthoDB" id="630895at2759"/>
<evidence type="ECO:0000256" key="2">
    <source>
        <dbReference type="ARBA" id="ARBA00022963"/>
    </source>
</evidence>
<reference evidence="4" key="2">
    <citation type="submission" date="2015-01" db="EMBL/GenBank/DDBJ databases">
        <title>Evolutionary Origins and Diversification of the Mycorrhizal Mutualists.</title>
        <authorList>
            <consortium name="DOE Joint Genome Institute"/>
            <consortium name="Mycorrhizal Genomics Consortium"/>
            <person name="Kohler A."/>
            <person name="Kuo A."/>
            <person name="Nagy L.G."/>
            <person name="Floudas D."/>
            <person name="Copeland A."/>
            <person name="Barry K.W."/>
            <person name="Cichocki N."/>
            <person name="Veneault-Fourrey C."/>
            <person name="LaButti K."/>
            <person name="Lindquist E.A."/>
            <person name="Lipzen A."/>
            <person name="Lundell T."/>
            <person name="Morin E."/>
            <person name="Murat C."/>
            <person name="Riley R."/>
            <person name="Ohm R."/>
            <person name="Sun H."/>
            <person name="Tunlid A."/>
            <person name="Henrissat B."/>
            <person name="Grigoriev I.V."/>
            <person name="Hibbett D.S."/>
            <person name="Martin F."/>
        </authorList>
    </citation>
    <scope>NUCLEOTIDE SEQUENCE [LARGE SCALE GENOMIC DNA]</scope>
    <source>
        <strain evidence="4">MAFF 305830</strain>
    </source>
</reference>
<dbReference type="GO" id="GO:0019369">
    <property type="term" value="P:arachidonate metabolic process"/>
    <property type="evidence" value="ECO:0007669"/>
    <property type="project" value="TreeGrafter"/>
</dbReference>
<feature type="non-terminal residue" evidence="3">
    <location>
        <position position="1"/>
    </location>
</feature>
<protein>
    <recommendedName>
        <fullName evidence="5">PNPLA domain-containing protein</fullName>
    </recommendedName>
</protein>
<dbReference type="HOGENOM" id="CLU_000288_144_2_1"/>
<dbReference type="Proteomes" id="UP000054097">
    <property type="component" value="Unassembled WGS sequence"/>
</dbReference>
<dbReference type="GO" id="GO:0016042">
    <property type="term" value="P:lipid catabolic process"/>
    <property type="evidence" value="ECO:0007669"/>
    <property type="project" value="UniProtKB-KW"/>
</dbReference>
<reference evidence="3 4" key="1">
    <citation type="submission" date="2014-04" db="EMBL/GenBank/DDBJ databases">
        <authorList>
            <consortium name="DOE Joint Genome Institute"/>
            <person name="Kuo A."/>
            <person name="Zuccaro A."/>
            <person name="Kohler A."/>
            <person name="Nagy L.G."/>
            <person name="Floudas D."/>
            <person name="Copeland A."/>
            <person name="Barry K.W."/>
            <person name="Cichocki N."/>
            <person name="Veneault-Fourrey C."/>
            <person name="LaButti K."/>
            <person name="Lindquist E.A."/>
            <person name="Lipzen A."/>
            <person name="Lundell T."/>
            <person name="Morin E."/>
            <person name="Murat C."/>
            <person name="Sun H."/>
            <person name="Tunlid A."/>
            <person name="Henrissat B."/>
            <person name="Grigoriev I.V."/>
            <person name="Hibbett D.S."/>
            <person name="Martin F."/>
            <person name="Nordberg H.P."/>
            <person name="Cantor M.N."/>
            <person name="Hua S.X."/>
        </authorList>
    </citation>
    <scope>NUCLEOTIDE SEQUENCE [LARGE SCALE GENOMIC DNA]</scope>
    <source>
        <strain evidence="3 4">MAFF 305830</strain>
    </source>
</reference>
<proteinExistence type="predicted"/>
<evidence type="ECO:0000313" key="3">
    <source>
        <dbReference type="EMBL" id="KIM26368.1"/>
    </source>
</evidence>
<dbReference type="AlphaFoldDB" id="A0A0C2WJ24"/>
<dbReference type="SUPFAM" id="SSF52151">
    <property type="entry name" value="FabD/lysophospholipase-like"/>
    <property type="match status" value="1"/>
</dbReference>
<dbReference type="PANTHER" id="PTHR24185:SF1">
    <property type="entry name" value="CALCIUM-INDEPENDENT PHOSPHOLIPASE A2-GAMMA"/>
    <property type="match status" value="1"/>
</dbReference>
<dbReference type="Gene3D" id="3.40.1090.10">
    <property type="entry name" value="Cytosolic phospholipase A2 catalytic domain"/>
    <property type="match status" value="1"/>
</dbReference>
<dbReference type="GO" id="GO:0016020">
    <property type="term" value="C:membrane"/>
    <property type="evidence" value="ECO:0007669"/>
    <property type="project" value="TreeGrafter"/>
</dbReference>
<feature type="non-terminal residue" evidence="3">
    <location>
        <position position="214"/>
    </location>
</feature>
<keyword evidence="4" id="KW-1185">Reference proteome</keyword>
<accession>A0A0C2WJ24</accession>
<dbReference type="EMBL" id="KN824307">
    <property type="protein sequence ID" value="KIM26368.1"/>
    <property type="molecule type" value="Genomic_DNA"/>
</dbReference>
<gene>
    <name evidence="3" type="ORF">M408DRAFT_48117</name>
</gene>
<keyword evidence="2" id="KW-0442">Lipid degradation</keyword>
<evidence type="ECO:0000313" key="4">
    <source>
        <dbReference type="Proteomes" id="UP000054097"/>
    </source>
</evidence>
<organism evidence="3 4">
    <name type="scientific">Serendipita vermifera MAFF 305830</name>
    <dbReference type="NCBI Taxonomy" id="933852"/>
    <lineage>
        <taxon>Eukaryota</taxon>
        <taxon>Fungi</taxon>
        <taxon>Dikarya</taxon>
        <taxon>Basidiomycota</taxon>
        <taxon>Agaricomycotina</taxon>
        <taxon>Agaricomycetes</taxon>
        <taxon>Sebacinales</taxon>
        <taxon>Serendipitaceae</taxon>
        <taxon>Serendipita</taxon>
    </lineage>
</organism>
<evidence type="ECO:0008006" key="5">
    <source>
        <dbReference type="Google" id="ProtNLM"/>
    </source>
</evidence>
<name>A0A0C2WJ24_SERVB</name>
<dbReference type="InterPro" id="IPR016035">
    <property type="entry name" value="Acyl_Trfase/lysoPLipase"/>
</dbReference>
<dbReference type="STRING" id="933852.A0A0C2WJ24"/>
<dbReference type="GO" id="GO:0047499">
    <property type="term" value="F:calcium-independent phospholipase A2 activity"/>
    <property type="evidence" value="ECO:0007669"/>
    <property type="project" value="TreeGrafter"/>
</dbReference>
<evidence type="ECO:0000256" key="1">
    <source>
        <dbReference type="ARBA" id="ARBA00022801"/>
    </source>
</evidence>
<dbReference type="PANTHER" id="PTHR24185">
    <property type="entry name" value="CALCIUM-INDEPENDENT PHOSPHOLIPASE A2-GAMMA"/>
    <property type="match status" value="1"/>
</dbReference>
<keyword evidence="1" id="KW-0378">Hydrolase</keyword>